<keyword evidence="3" id="KW-1185">Reference proteome</keyword>
<feature type="compositionally biased region" description="Polar residues" evidence="1">
    <location>
        <begin position="148"/>
        <end position="169"/>
    </location>
</feature>
<name>A0A370TCK7_9HELO</name>
<gene>
    <name evidence="2" type="ORF">BP5553_09368</name>
</gene>
<evidence type="ECO:0000313" key="2">
    <source>
        <dbReference type="EMBL" id="RDL31966.1"/>
    </source>
</evidence>
<dbReference type="AlphaFoldDB" id="A0A370TCK7"/>
<organism evidence="2 3">
    <name type="scientific">Venustampulla echinocandica</name>
    <dbReference type="NCBI Taxonomy" id="2656787"/>
    <lineage>
        <taxon>Eukaryota</taxon>
        <taxon>Fungi</taxon>
        <taxon>Dikarya</taxon>
        <taxon>Ascomycota</taxon>
        <taxon>Pezizomycotina</taxon>
        <taxon>Leotiomycetes</taxon>
        <taxon>Helotiales</taxon>
        <taxon>Pleuroascaceae</taxon>
        <taxon>Venustampulla</taxon>
    </lineage>
</organism>
<sequence length="169" mass="18785">MEAAIGAGIETIKAINIIIGDLRSTPAIVQRIMSKSAQLRGLLEALQRKSQTQILSDAGTKGWLEQQHHCNRTLRRIEDILEEYAKGSTAKVPILSAITFEFGPKGELIEHMKDLEDSVKNFIWHSKIVQPGPKAGFMEPPQRRDNLPSRNQAPAMSLSQFVQKQTGSL</sequence>
<dbReference type="GeneID" id="43602217"/>
<proteinExistence type="predicted"/>
<feature type="region of interest" description="Disordered" evidence="1">
    <location>
        <begin position="133"/>
        <end position="169"/>
    </location>
</feature>
<dbReference type="Proteomes" id="UP000254866">
    <property type="component" value="Unassembled WGS sequence"/>
</dbReference>
<comment type="caution">
    <text evidence="2">The sequence shown here is derived from an EMBL/GenBank/DDBJ whole genome shotgun (WGS) entry which is preliminary data.</text>
</comment>
<dbReference type="RefSeq" id="XP_031865898.1">
    <property type="nucleotide sequence ID" value="XM_032017991.1"/>
</dbReference>
<protein>
    <submittedName>
        <fullName evidence="2">Uncharacterized protein</fullName>
    </submittedName>
</protein>
<evidence type="ECO:0000256" key="1">
    <source>
        <dbReference type="SAM" id="MobiDB-lite"/>
    </source>
</evidence>
<dbReference type="OrthoDB" id="3545872at2759"/>
<accession>A0A370TCK7</accession>
<dbReference type="EMBL" id="NPIC01000011">
    <property type="protein sequence ID" value="RDL31966.1"/>
    <property type="molecule type" value="Genomic_DNA"/>
</dbReference>
<reference evidence="2 3" key="1">
    <citation type="journal article" date="2018" name="IMA Fungus">
        <title>IMA Genome-F 9: Draft genome sequence of Annulohypoxylon stygium, Aspergillus mulundensis, Berkeleyomyces basicola (syn. Thielaviopsis basicola), Ceratocystis smalleyi, two Cercospora beticola strains, Coleophoma cylindrospora, Fusarium fracticaudum, Phialophora cf. hyalina, and Morchella septimelata.</title>
        <authorList>
            <person name="Wingfield B.D."/>
            <person name="Bills G.F."/>
            <person name="Dong Y."/>
            <person name="Huang W."/>
            <person name="Nel W.J."/>
            <person name="Swalarsk-Parry B.S."/>
            <person name="Vaghefi N."/>
            <person name="Wilken P.M."/>
            <person name="An Z."/>
            <person name="de Beer Z.W."/>
            <person name="De Vos L."/>
            <person name="Chen L."/>
            <person name="Duong T.A."/>
            <person name="Gao Y."/>
            <person name="Hammerbacher A."/>
            <person name="Kikkert J.R."/>
            <person name="Li Y."/>
            <person name="Li H."/>
            <person name="Li K."/>
            <person name="Li Q."/>
            <person name="Liu X."/>
            <person name="Ma X."/>
            <person name="Naidoo K."/>
            <person name="Pethybridge S.J."/>
            <person name="Sun J."/>
            <person name="Steenkamp E.T."/>
            <person name="van der Nest M.A."/>
            <person name="van Wyk S."/>
            <person name="Wingfield M.J."/>
            <person name="Xiong C."/>
            <person name="Yue Q."/>
            <person name="Zhang X."/>
        </authorList>
    </citation>
    <scope>NUCLEOTIDE SEQUENCE [LARGE SCALE GENOMIC DNA]</scope>
    <source>
        <strain evidence="2 3">BP 5553</strain>
    </source>
</reference>
<evidence type="ECO:0000313" key="3">
    <source>
        <dbReference type="Proteomes" id="UP000254866"/>
    </source>
</evidence>